<gene>
    <name evidence="2" type="ordered locus">Swol_1366</name>
</gene>
<dbReference type="InterPro" id="IPR029063">
    <property type="entry name" value="SAM-dependent_MTases_sf"/>
</dbReference>
<dbReference type="SUPFAM" id="SSF53335">
    <property type="entry name" value="S-adenosyl-L-methionine-dependent methyltransferases"/>
    <property type="match status" value="1"/>
</dbReference>
<dbReference type="AlphaFoldDB" id="Q0AX81"/>
<dbReference type="PANTHER" id="PTHR43861:SF1">
    <property type="entry name" value="TRANS-ACONITATE 2-METHYLTRANSFERASE"/>
    <property type="match status" value="1"/>
</dbReference>
<dbReference type="KEGG" id="swo:Swol_1366"/>
<reference evidence="3" key="1">
    <citation type="journal article" date="2010" name="Environ. Microbiol.">
        <title>The genome of Syntrophomonas wolfei: new insights into syntrophic metabolism and biohydrogen production.</title>
        <authorList>
            <person name="Sieber J.R."/>
            <person name="Sims D.R."/>
            <person name="Han C."/>
            <person name="Kim E."/>
            <person name="Lykidis A."/>
            <person name="Lapidus A.L."/>
            <person name="McDonnald E."/>
            <person name="Rohlin L."/>
            <person name="Culley D.E."/>
            <person name="Gunsalus R."/>
            <person name="McInerney M.J."/>
        </authorList>
    </citation>
    <scope>NUCLEOTIDE SEQUENCE [LARGE SCALE GENOMIC DNA]</scope>
    <source>
        <strain evidence="3">DSM 2245B / Goettingen</strain>
    </source>
</reference>
<evidence type="ECO:0000313" key="2">
    <source>
        <dbReference type="EMBL" id="ABI68673.1"/>
    </source>
</evidence>
<proteinExistence type="predicted"/>
<sequence>MLEIGCGTGRVLKPLLESGASVVGVDISHEMLALAHNKLASFCDSGALRLLNHNFVYSSIPERFDRVFVTFYTFNYLLSYENALSFLKNIYSSMNDGAVLLMDMFFPSIYHNPAIEGKWQQRYLNLGAKQIRLSDRRTMRGPMEKREQVFEEDGGRQEITTLRRFYDKNETARLLREAGFSSVKFTDVYDSTLFHQLELLEATDRGFLVMGRREAGGGEG</sequence>
<dbReference type="InterPro" id="IPR013217">
    <property type="entry name" value="Methyltransf_12"/>
</dbReference>
<dbReference type="STRING" id="335541.Swol_1366"/>
<name>Q0AX81_SYNWW</name>
<evidence type="ECO:0000259" key="1">
    <source>
        <dbReference type="Pfam" id="PF08242"/>
    </source>
</evidence>
<keyword evidence="3" id="KW-1185">Reference proteome</keyword>
<evidence type="ECO:0000313" key="3">
    <source>
        <dbReference type="Proteomes" id="UP000001968"/>
    </source>
</evidence>
<feature type="domain" description="Methyltransferase type 12" evidence="1">
    <location>
        <begin position="2"/>
        <end position="100"/>
    </location>
</feature>
<protein>
    <recommendedName>
        <fullName evidence="1">Methyltransferase type 12 domain-containing protein</fullName>
    </recommendedName>
</protein>
<dbReference type="Gene3D" id="2.20.25.110">
    <property type="entry name" value="S-adenosyl-L-methionine-dependent methyltransferases"/>
    <property type="match status" value="1"/>
</dbReference>
<dbReference type="PANTHER" id="PTHR43861">
    <property type="entry name" value="TRANS-ACONITATE 2-METHYLTRANSFERASE-RELATED"/>
    <property type="match status" value="1"/>
</dbReference>
<dbReference type="Pfam" id="PF08242">
    <property type="entry name" value="Methyltransf_12"/>
    <property type="match status" value="1"/>
</dbReference>
<accession>Q0AX81</accession>
<organism evidence="2 3">
    <name type="scientific">Syntrophomonas wolfei subsp. wolfei (strain DSM 2245B / Goettingen)</name>
    <dbReference type="NCBI Taxonomy" id="335541"/>
    <lineage>
        <taxon>Bacteria</taxon>
        <taxon>Bacillati</taxon>
        <taxon>Bacillota</taxon>
        <taxon>Clostridia</taxon>
        <taxon>Eubacteriales</taxon>
        <taxon>Syntrophomonadaceae</taxon>
        <taxon>Syntrophomonas</taxon>
    </lineage>
</organism>
<dbReference type="HOGENOM" id="CLU_069129_7_3_9"/>
<dbReference type="EMBL" id="CP000448">
    <property type="protein sequence ID" value="ABI68673.1"/>
    <property type="molecule type" value="Genomic_DNA"/>
</dbReference>
<dbReference type="Proteomes" id="UP000001968">
    <property type="component" value="Chromosome"/>
</dbReference>
<dbReference type="eggNOG" id="COG2226">
    <property type="taxonomic scope" value="Bacteria"/>
</dbReference>
<dbReference type="CDD" id="cd02440">
    <property type="entry name" value="AdoMet_MTases"/>
    <property type="match status" value="1"/>
</dbReference>
<dbReference type="Gene3D" id="3.40.50.150">
    <property type="entry name" value="Vaccinia Virus protein VP39"/>
    <property type="match status" value="1"/>
</dbReference>